<reference evidence="1 2" key="1">
    <citation type="submission" date="2020-06" db="EMBL/GenBank/DDBJ databases">
        <authorList>
            <person name="Li R."/>
            <person name="Bekaert M."/>
        </authorList>
    </citation>
    <scope>NUCLEOTIDE SEQUENCE [LARGE SCALE GENOMIC DNA]</scope>
    <source>
        <strain evidence="2">wild</strain>
    </source>
</reference>
<dbReference type="OrthoDB" id="6069426at2759"/>
<dbReference type="Proteomes" id="UP000507470">
    <property type="component" value="Unassembled WGS sequence"/>
</dbReference>
<keyword evidence="2" id="KW-1185">Reference proteome</keyword>
<proteinExistence type="predicted"/>
<gene>
    <name evidence="1" type="ORF">MCOR_10535</name>
</gene>
<organism evidence="1 2">
    <name type="scientific">Mytilus coruscus</name>
    <name type="common">Sea mussel</name>
    <dbReference type="NCBI Taxonomy" id="42192"/>
    <lineage>
        <taxon>Eukaryota</taxon>
        <taxon>Metazoa</taxon>
        <taxon>Spiralia</taxon>
        <taxon>Lophotrochozoa</taxon>
        <taxon>Mollusca</taxon>
        <taxon>Bivalvia</taxon>
        <taxon>Autobranchia</taxon>
        <taxon>Pteriomorphia</taxon>
        <taxon>Mytilida</taxon>
        <taxon>Mytiloidea</taxon>
        <taxon>Mytilidae</taxon>
        <taxon>Mytilinae</taxon>
        <taxon>Mytilus</taxon>
    </lineage>
</organism>
<accession>A0A6J8AR11</accession>
<evidence type="ECO:0000313" key="1">
    <source>
        <dbReference type="EMBL" id="CAC5372460.1"/>
    </source>
</evidence>
<dbReference type="AlphaFoldDB" id="A0A6J8AR11"/>
<dbReference type="EMBL" id="CACVKT020001854">
    <property type="protein sequence ID" value="CAC5372460.1"/>
    <property type="molecule type" value="Genomic_DNA"/>
</dbReference>
<sequence>MDNIQSFCGVSDSLRHDPQAIWAYLIPVLRDMKEKYPGIDFLHFYSDGPTAQYRQKINFYLLSTLIFDLGFSGGCWNFHEAGHADHYDTVEDFPEIFTQENFDNDQHDAKRTDQGDQLHQLRNCTTFEDVQLLFPRSTTETLIIDEQSIDLFHDDLSNDNIYLVGLSSDAKKHKDDVNDTERIEVVMDDDDLTKKQVKNDNDTATQMRQLRNCDTFAEVQTLCSELLTASSLDGKDRYVWMIDCLLMSPQLTCILMMYQMTQTTSLSV</sequence>
<name>A0A6J8AR11_MYTCO</name>
<dbReference type="PANTHER" id="PTHR46601">
    <property type="entry name" value="ULP_PROTEASE DOMAIN-CONTAINING PROTEIN"/>
    <property type="match status" value="1"/>
</dbReference>
<dbReference type="PANTHER" id="PTHR46601:SF1">
    <property type="entry name" value="ADF-H DOMAIN-CONTAINING PROTEIN"/>
    <property type="match status" value="1"/>
</dbReference>
<evidence type="ECO:0000313" key="2">
    <source>
        <dbReference type="Proteomes" id="UP000507470"/>
    </source>
</evidence>
<protein>
    <submittedName>
        <fullName evidence="1">Uncharacterized protein</fullName>
    </submittedName>
</protein>